<dbReference type="InterPro" id="IPR029479">
    <property type="entry name" value="Nitroreductase"/>
</dbReference>
<evidence type="ECO:0000313" key="9">
    <source>
        <dbReference type="EMBL" id="AAO04190.1"/>
    </source>
</evidence>
<evidence type="ECO:0000256" key="2">
    <source>
        <dbReference type="ARBA" id="ARBA00007118"/>
    </source>
</evidence>
<accession>A0A0H2VGY7</accession>
<organism evidence="9 10">
    <name type="scientific">Staphylococcus epidermidis (strain ATCC 12228 / FDA PCI 1200)</name>
    <dbReference type="NCBI Taxonomy" id="176280"/>
    <lineage>
        <taxon>Bacteria</taxon>
        <taxon>Bacillati</taxon>
        <taxon>Bacillota</taxon>
        <taxon>Bacilli</taxon>
        <taxon>Bacillales</taxon>
        <taxon>Staphylococcaceae</taxon>
        <taxon>Staphylococcus</taxon>
    </lineage>
</organism>
<keyword evidence="6" id="KW-0560">Oxidoreductase</keyword>
<dbReference type="InterPro" id="IPR052530">
    <property type="entry name" value="NAD(P)H_nitroreductase"/>
</dbReference>
<proteinExistence type="inferred from homology"/>
<dbReference type="OrthoDB" id="9804207at2"/>
<evidence type="ECO:0000313" key="10">
    <source>
        <dbReference type="Proteomes" id="UP000001411"/>
    </source>
</evidence>
<dbReference type="SMR" id="A0A0H2VGY7"/>
<dbReference type="AlphaFoldDB" id="A0A0H2VGY7"/>
<comment type="similarity">
    <text evidence="2">Belongs to the nitroreductase family.</text>
</comment>
<evidence type="ECO:0000256" key="3">
    <source>
        <dbReference type="ARBA" id="ARBA00022630"/>
    </source>
</evidence>
<dbReference type="PANTHER" id="PTHR43821:SF1">
    <property type="entry name" value="NAD(P)H NITROREDUCTASE YDJA-RELATED"/>
    <property type="match status" value="1"/>
</dbReference>
<dbReference type="PANTHER" id="PTHR43821">
    <property type="entry name" value="NAD(P)H NITROREDUCTASE YDJA-RELATED"/>
    <property type="match status" value="1"/>
</dbReference>
<evidence type="ECO:0000259" key="8">
    <source>
        <dbReference type="Pfam" id="PF00881"/>
    </source>
</evidence>
<reference evidence="9 10" key="1">
    <citation type="journal article" date="2003" name="Mol. Microbiol.">
        <title>Genome-based analysis of virulence genes in a non-biofilm-forming Staphylococcus epidermidis strain (ATCC 12228).</title>
        <authorList>
            <person name="Zhang Y.Q."/>
            <person name="Ren S.X."/>
            <person name="Li H.L."/>
            <person name="Wang Y.X."/>
            <person name="Fu G."/>
            <person name="Yang J."/>
            <person name="Qin Z.Q."/>
            <person name="Miao Y.G."/>
            <person name="Wang W.Y."/>
            <person name="Chen R.S."/>
            <person name="Shen Y."/>
            <person name="Chen Z."/>
            <person name="Yuan Z.H."/>
            <person name="Zhao G.P."/>
            <person name="Qu D."/>
            <person name="Danchin A."/>
            <person name="Wen Y.M."/>
        </authorList>
    </citation>
    <scope>NUCLEOTIDE SEQUENCE [LARGE SCALE GENOMIC DNA]</scope>
    <source>
        <strain evidence="10">ATCC 12228 / FDA PCI 1200</strain>
    </source>
</reference>
<dbReference type="PATRIC" id="fig|176280.10.peg.565"/>
<keyword evidence="5" id="KW-0521">NADP</keyword>
<dbReference type="RefSeq" id="WP_001831981.1">
    <property type="nucleotide sequence ID" value="NC_004461.1"/>
</dbReference>
<protein>
    <recommendedName>
        <fullName evidence="8">Nitroreductase domain-containing protein</fullName>
    </recommendedName>
</protein>
<comment type="cofactor">
    <cofactor evidence="1">
        <name>FMN</name>
        <dbReference type="ChEBI" id="CHEBI:58210"/>
    </cofactor>
</comment>
<evidence type="ECO:0000256" key="4">
    <source>
        <dbReference type="ARBA" id="ARBA00022643"/>
    </source>
</evidence>
<keyword evidence="3" id="KW-0285">Flavoprotein</keyword>
<feature type="domain" description="Nitroreductase" evidence="8">
    <location>
        <begin position="7"/>
        <end position="153"/>
    </location>
</feature>
<evidence type="ECO:0000256" key="1">
    <source>
        <dbReference type="ARBA" id="ARBA00001917"/>
    </source>
</evidence>
<evidence type="ECO:0000256" key="7">
    <source>
        <dbReference type="ARBA" id="ARBA00023027"/>
    </source>
</evidence>
<dbReference type="InterPro" id="IPR026021">
    <property type="entry name" value="YdjA-like"/>
</dbReference>
<evidence type="ECO:0000256" key="5">
    <source>
        <dbReference type="ARBA" id="ARBA00022857"/>
    </source>
</evidence>
<dbReference type="CDD" id="cd02135">
    <property type="entry name" value="YdjA-like"/>
    <property type="match status" value="1"/>
</dbReference>
<dbReference type="Gene3D" id="3.40.109.10">
    <property type="entry name" value="NADH Oxidase"/>
    <property type="match status" value="1"/>
</dbReference>
<dbReference type="SUPFAM" id="SSF55469">
    <property type="entry name" value="FMN-dependent nitroreductase-like"/>
    <property type="match status" value="1"/>
</dbReference>
<dbReference type="HOGENOM" id="CLU_070764_5_1_9"/>
<keyword evidence="4" id="KW-0288">FMN</keyword>
<dbReference type="eggNOG" id="COG0778">
    <property type="taxonomic scope" value="Bacteria"/>
</dbReference>
<name>A0A0H2VGY7_STAES</name>
<dbReference type="KEGG" id="sep:SE_0593"/>
<evidence type="ECO:0000256" key="6">
    <source>
        <dbReference type="ARBA" id="ARBA00023002"/>
    </source>
</evidence>
<sequence>MELQEAISNRRSVKKFKHDMVVDDQTVYDAIYKATDAPNHGMREPWRLVHISKDKLGDFSRDITRFAFPDSPDKREDHFHAVTNLGGMLLLILKDDPRQRQSRENYFAFGAFAQNLMLLLYEAGIGTCWKSPQYIFDPKIRKALGVKDNEILAGFLYLTDLEEVPTKAKRKNKNLITEFE</sequence>
<dbReference type="Proteomes" id="UP000001411">
    <property type="component" value="Chromosome"/>
</dbReference>
<dbReference type="GO" id="GO:0016491">
    <property type="term" value="F:oxidoreductase activity"/>
    <property type="evidence" value="ECO:0007669"/>
    <property type="project" value="UniProtKB-KW"/>
</dbReference>
<dbReference type="Pfam" id="PF00881">
    <property type="entry name" value="Nitroreductase"/>
    <property type="match status" value="1"/>
</dbReference>
<dbReference type="InterPro" id="IPR000415">
    <property type="entry name" value="Nitroreductase-like"/>
</dbReference>
<dbReference type="EMBL" id="AE015929">
    <property type="protein sequence ID" value="AAO04190.1"/>
    <property type="molecule type" value="Genomic_DNA"/>
</dbReference>
<gene>
    <name evidence="9" type="ordered locus">SE_0593</name>
</gene>
<keyword evidence="7" id="KW-0520">NAD</keyword>
<dbReference type="GeneID" id="50019257"/>